<organism evidence="11 12">
    <name type="scientific">Algicella marina</name>
    <dbReference type="NCBI Taxonomy" id="2683284"/>
    <lineage>
        <taxon>Bacteria</taxon>
        <taxon>Pseudomonadati</taxon>
        <taxon>Pseudomonadota</taxon>
        <taxon>Alphaproteobacteria</taxon>
        <taxon>Rhodobacterales</taxon>
        <taxon>Paracoccaceae</taxon>
        <taxon>Algicella</taxon>
    </lineage>
</organism>
<dbReference type="Pfam" id="PF00005">
    <property type="entry name" value="ABC_tran"/>
    <property type="match status" value="1"/>
</dbReference>
<dbReference type="GO" id="GO:0005524">
    <property type="term" value="F:ATP binding"/>
    <property type="evidence" value="ECO:0007669"/>
    <property type="project" value="UniProtKB-KW"/>
</dbReference>
<dbReference type="KEGG" id="amaq:GO499_18190"/>
<dbReference type="PANTHER" id="PTHR24221">
    <property type="entry name" value="ATP-BINDING CASSETTE SUB-FAMILY B"/>
    <property type="match status" value="1"/>
</dbReference>
<dbReference type="InterPro" id="IPR027417">
    <property type="entry name" value="P-loop_NTPase"/>
</dbReference>
<sequence length="612" mass="67261">MYRRFERLVDSFAPFDEKTPPANLFAYYRTQWSSFGRFVPYMAATGAAVAIMESGLLFYSGRLIDLMANAGPGAFLGLHMLELALVASFVILARPLLIGLHHLFLEQMLSGNLMDQARWRAHKHMLGQSMGYFQNDFAGRLSNRVMQLGSAVEDTTYMFFEAVWFASAYVIGAIIVVTGIDWRISLPLVIWVVVFCAYTHRIAKRVAVASEKWSDARSLVSGRVVDAYANIETVKLFAHGAREEAYARSSMKRHQLRFQRFLRLMTELQLGLNVINGILLVGMMVPAIWLWTAGTVTIGEVAVASALAIRLNGMSGWIMWVVIRLFEQAGVVREGLRSVSVPHAVTDRAQAGELKVTAGEIRFDGLTHHYGKDTGGLTDVNLTIPAGQKVGLVGRSGAGKSSLVNLLLRFRDVEQGRILIDGQDVGAVTQDSLRQAIGMVTQDSSLLHRSVRANILYGKPEATEAEMVEAAERAEAHRFIQDLEDPKGRRGYNAFVGERGVKLSGGQRQRIALARVILKDAPILILDEATSALDSEVEAAIQETLYGVMEGKTVIAIAHRLSTIAQMDRIIVLDHGRVVEDGSHEDLLSSGGLYAGLWARQSGGFLGIEAAE</sequence>
<comment type="subcellular location">
    <subcellularLocation>
        <location evidence="1">Cell membrane</location>
        <topology evidence="1">Multi-pass membrane protein</topology>
    </subcellularLocation>
</comment>
<evidence type="ECO:0000259" key="9">
    <source>
        <dbReference type="PROSITE" id="PS50893"/>
    </source>
</evidence>
<evidence type="ECO:0000256" key="4">
    <source>
        <dbReference type="ARBA" id="ARBA00022741"/>
    </source>
</evidence>
<dbReference type="Pfam" id="PF00664">
    <property type="entry name" value="ABC_membrane"/>
    <property type="match status" value="1"/>
</dbReference>
<dbReference type="SUPFAM" id="SSF90123">
    <property type="entry name" value="ABC transporter transmembrane region"/>
    <property type="match status" value="1"/>
</dbReference>
<evidence type="ECO:0000259" key="10">
    <source>
        <dbReference type="PROSITE" id="PS50929"/>
    </source>
</evidence>
<dbReference type="GO" id="GO:0140359">
    <property type="term" value="F:ABC-type transporter activity"/>
    <property type="evidence" value="ECO:0007669"/>
    <property type="project" value="InterPro"/>
</dbReference>
<feature type="transmembrane region" description="Helical" evidence="8">
    <location>
        <begin position="261"/>
        <end position="282"/>
    </location>
</feature>
<evidence type="ECO:0000256" key="5">
    <source>
        <dbReference type="ARBA" id="ARBA00022840"/>
    </source>
</evidence>
<proteinExistence type="predicted"/>
<feature type="transmembrane region" description="Helical" evidence="8">
    <location>
        <begin position="156"/>
        <end position="178"/>
    </location>
</feature>
<dbReference type="GO" id="GO:0034040">
    <property type="term" value="F:ATPase-coupled lipid transmembrane transporter activity"/>
    <property type="evidence" value="ECO:0007669"/>
    <property type="project" value="TreeGrafter"/>
</dbReference>
<dbReference type="InterPro" id="IPR003593">
    <property type="entry name" value="AAA+_ATPase"/>
</dbReference>
<evidence type="ECO:0000313" key="12">
    <source>
        <dbReference type="Proteomes" id="UP000464495"/>
    </source>
</evidence>
<feature type="transmembrane region" description="Helical" evidence="8">
    <location>
        <begin position="184"/>
        <end position="203"/>
    </location>
</feature>
<dbReference type="PROSITE" id="PS50929">
    <property type="entry name" value="ABC_TM1F"/>
    <property type="match status" value="1"/>
</dbReference>
<protein>
    <submittedName>
        <fullName evidence="11">ATP-binding cassette domain-containing protein</fullName>
    </submittedName>
</protein>
<keyword evidence="7 8" id="KW-0472">Membrane</keyword>
<gene>
    <name evidence="11" type="ORF">GO499_18190</name>
</gene>
<evidence type="ECO:0000256" key="1">
    <source>
        <dbReference type="ARBA" id="ARBA00004651"/>
    </source>
</evidence>
<feature type="domain" description="ABC transporter" evidence="9">
    <location>
        <begin position="361"/>
        <end position="600"/>
    </location>
</feature>
<dbReference type="FunFam" id="3.40.50.300:FF:000287">
    <property type="entry name" value="Multidrug ABC transporter ATP-binding protein"/>
    <property type="match status" value="1"/>
</dbReference>
<evidence type="ECO:0000256" key="6">
    <source>
        <dbReference type="ARBA" id="ARBA00022989"/>
    </source>
</evidence>
<dbReference type="InterPro" id="IPR039421">
    <property type="entry name" value="Type_1_exporter"/>
</dbReference>
<reference evidence="11 12" key="1">
    <citation type="submission" date="2019-12" db="EMBL/GenBank/DDBJ databases">
        <title>Complete genome sequence of Algicella marina strain 9Alg 56(T) isolated from the red alga Tichocarpus crinitus.</title>
        <authorList>
            <person name="Kim S.-G."/>
            <person name="Nedashkovskaya O.I."/>
        </authorList>
    </citation>
    <scope>NUCLEOTIDE SEQUENCE [LARGE SCALE GENOMIC DNA]</scope>
    <source>
        <strain evidence="11 12">9Alg 56</strain>
    </source>
</reference>
<keyword evidence="2" id="KW-0813">Transport</keyword>
<keyword evidence="5 11" id="KW-0067">ATP-binding</keyword>
<dbReference type="EMBL" id="CP046620">
    <property type="protein sequence ID" value="QHQ36974.1"/>
    <property type="molecule type" value="Genomic_DNA"/>
</dbReference>
<evidence type="ECO:0000256" key="8">
    <source>
        <dbReference type="SAM" id="Phobius"/>
    </source>
</evidence>
<dbReference type="Gene3D" id="1.20.1560.10">
    <property type="entry name" value="ABC transporter type 1, transmembrane domain"/>
    <property type="match status" value="1"/>
</dbReference>
<evidence type="ECO:0000313" key="11">
    <source>
        <dbReference type="EMBL" id="QHQ36974.1"/>
    </source>
</evidence>
<name>A0A6P1T219_9RHOB</name>
<evidence type="ECO:0000256" key="2">
    <source>
        <dbReference type="ARBA" id="ARBA00022448"/>
    </source>
</evidence>
<keyword evidence="6 8" id="KW-1133">Transmembrane helix</keyword>
<keyword evidence="12" id="KW-1185">Reference proteome</keyword>
<dbReference type="SUPFAM" id="SSF52540">
    <property type="entry name" value="P-loop containing nucleoside triphosphate hydrolases"/>
    <property type="match status" value="1"/>
</dbReference>
<dbReference type="PANTHER" id="PTHR24221:SF203">
    <property type="entry name" value="ATP-BINDING_PERMEASE FUSION ABC TRANSPORTER-RELATED"/>
    <property type="match status" value="1"/>
</dbReference>
<dbReference type="SMART" id="SM00382">
    <property type="entry name" value="AAA"/>
    <property type="match status" value="1"/>
</dbReference>
<dbReference type="RefSeq" id="WP_161863516.1">
    <property type="nucleotide sequence ID" value="NZ_CP046620.1"/>
</dbReference>
<dbReference type="GO" id="GO:0005886">
    <property type="term" value="C:plasma membrane"/>
    <property type="evidence" value="ECO:0007669"/>
    <property type="project" value="UniProtKB-SubCell"/>
</dbReference>
<dbReference type="Proteomes" id="UP000464495">
    <property type="component" value="Chromosome"/>
</dbReference>
<dbReference type="Gene3D" id="3.40.50.300">
    <property type="entry name" value="P-loop containing nucleotide triphosphate hydrolases"/>
    <property type="match status" value="1"/>
</dbReference>
<dbReference type="InterPro" id="IPR003439">
    <property type="entry name" value="ABC_transporter-like_ATP-bd"/>
</dbReference>
<feature type="transmembrane region" description="Helical" evidence="8">
    <location>
        <begin position="80"/>
        <end position="104"/>
    </location>
</feature>
<evidence type="ECO:0000256" key="7">
    <source>
        <dbReference type="ARBA" id="ARBA00023136"/>
    </source>
</evidence>
<feature type="domain" description="ABC transmembrane type-1" evidence="10">
    <location>
        <begin position="42"/>
        <end position="327"/>
    </location>
</feature>
<dbReference type="InterPro" id="IPR011527">
    <property type="entry name" value="ABC1_TM_dom"/>
</dbReference>
<keyword evidence="4" id="KW-0547">Nucleotide-binding</keyword>
<dbReference type="AlphaFoldDB" id="A0A6P1T219"/>
<dbReference type="InterPro" id="IPR036640">
    <property type="entry name" value="ABC1_TM_sf"/>
</dbReference>
<evidence type="ECO:0000256" key="3">
    <source>
        <dbReference type="ARBA" id="ARBA00022692"/>
    </source>
</evidence>
<feature type="transmembrane region" description="Helical" evidence="8">
    <location>
        <begin position="38"/>
        <end position="60"/>
    </location>
</feature>
<dbReference type="PROSITE" id="PS50893">
    <property type="entry name" value="ABC_TRANSPORTER_2"/>
    <property type="match status" value="1"/>
</dbReference>
<dbReference type="InterPro" id="IPR017871">
    <property type="entry name" value="ABC_transporter-like_CS"/>
</dbReference>
<accession>A0A6P1T219</accession>
<dbReference type="GO" id="GO:0016887">
    <property type="term" value="F:ATP hydrolysis activity"/>
    <property type="evidence" value="ECO:0007669"/>
    <property type="project" value="InterPro"/>
</dbReference>
<dbReference type="PROSITE" id="PS00211">
    <property type="entry name" value="ABC_TRANSPORTER_1"/>
    <property type="match status" value="1"/>
</dbReference>
<keyword evidence="3 8" id="KW-0812">Transmembrane</keyword>